<evidence type="ECO:0000313" key="7">
    <source>
        <dbReference type="Proteomes" id="UP000485058"/>
    </source>
</evidence>
<keyword evidence="3" id="KW-0687">Ribonucleoprotein</keyword>
<feature type="domain" description="S1 motif" evidence="5">
    <location>
        <begin position="130"/>
        <end position="198"/>
    </location>
</feature>
<dbReference type="PANTHER" id="PTHR10724:SF7">
    <property type="entry name" value="SMALL RIBOSOMAL SUBUNIT PROTEIN BS1C"/>
    <property type="match status" value="1"/>
</dbReference>
<dbReference type="Proteomes" id="UP000485058">
    <property type="component" value="Unassembled WGS sequence"/>
</dbReference>
<feature type="non-terminal residue" evidence="6">
    <location>
        <position position="346"/>
    </location>
</feature>
<evidence type="ECO:0000256" key="2">
    <source>
        <dbReference type="ARBA" id="ARBA00022980"/>
    </source>
</evidence>
<evidence type="ECO:0000256" key="4">
    <source>
        <dbReference type="SAM" id="MobiDB-lite"/>
    </source>
</evidence>
<evidence type="ECO:0000256" key="3">
    <source>
        <dbReference type="ARBA" id="ARBA00023274"/>
    </source>
</evidence>
<sequence>MISRERVETVEDVFAVGDELKAVVVRATNDVDVQLSTKALELVAGQMKTDKQAVFANADKGLAQYLKNKKETMDQRRQALSNLQVGSVVTGTAWVRRKGGWKVALNGASALVHGYNLAHDLEPDQTVQVNEVYSGKVAKISPYTAMVTLDNNVKGHLHVSMISKERVETVGDVFAVGDELKAVVINAFNEREVQLSTKALELVPGQMKTDKQAVFANAAEGLAKYLLGKNEIMEQRRQALTQLQVGSVVTGTARMRSKGGWLVELDGVSALVRGYDLAHDLETAQRVQVLITEIREQSAIAIGTTRFEKGPDGTYQPLPCLPAQETETTAAAEPAAEPVTAPASRA</sequence>
<dbReference type="InterPro" id="IPR003029">
    <property type="entry name" value="S1_domain"/>
</dbReference>
<feature type="domain" description="S1 motif" evidence="5">
    <location>
        <begin position="246"/>
        <end position="305"/>
    </location>
</feature>
<dbReference type="InterPro" id="IPR050437">
    <property type="entry name" value="Ribos_protein_bS1-like"/>
</dbReference>
<feature type="non-terminal residue" evidence="6">
    <location>
        <position position="1"/>
    </location>
</feature>
<comment type="similarity">
    <text evidence="1">Belongs to the bacterial ribosomal protein bS1 family.</text>
</comment>
<keyword evidence="2" id="KW-0689">Ribosomal protein</keyword>
<dbReference type="PROSITE" id="PS50126">
    <property type="entry name" value="S1"/>
    <property type="match status" value="2"/>
</dbReference>
<feature type="region of interest" description="Disordered" evidence="4">
    <location>
        <begin position="322"/>
        <end position="346"/>
    </location>
</feature>
<dbReference type="GO" id="GO:1990904">
    <property type="term" value="C:ribonucleoprotein complex"/>
    <property type="evidence" value="ECO:0007669"/>
    <property type="project" value="UniProtKB-KW"/>
</dbReference>
<reference evidence="6 7" key="1">
    <citation type="submission" date="2020-02" db="EMBL/GenBank/DDBJ databases">
        <title>Draft genome sequence of Haematococcus lacustris strain NIES-144.</title>
        <authorList>
            <person name="Morimoto D."/>
            <person name="Nakagawa S."/>
            <person name="Yoshida T."/>
            <person name="Sawayama S."/>
        </authorList>
    </citation>
    <scope>NUCLEOTIDE SEQUENCE [LARGE SCALE GENOMIC DNA]</scope>
    <source>
        <strain evidence="6 7">NIES-144</strain>
    </source>
</reference>
<comment type="caution">
    <text evidence="6">The sequence shown here is derived from an EMBL/GenBank/DDBJ whole genome shotgun (WGS) entry which is preliminary data.</text>
</comment>
<dbReference type="GO" id="GO:0006412">
    <property type="term" value="P:translation"/>
    <property type="evidence" value="ECO:0007669"/>
    <property type="project" value="TreeGrafter"/>
</dbReference>
<protein>
    <recommendedName>
        <fullName evidence="5">S1 motif domain-containing protein</fullName>
    </recommendedName>
</protein>
<name>A0A699YW79_HAELA</name>
<keyword evidence="7" id="KW-1185">Reference proteome</keyword>
<dbReference type="GO" id="GO:0005840">
    <property type="term" value="C:ribosome"/>
    <property type="evidence" value="ECO:0007669"/>
    <property type="project" value="UniProtKB-KW"/>
</dbReference>
<evidence type="ECO:0000259" key="5">
    <source>
        <dbReference type="PROSITE" id="PS50126"/>
    </source>
</evidence>
<dbReference type="Gene3D" id="2.40.50.140">
    <property type="entry name" value="Nucleic acid-binding proteins"/>
    <property type="match status" value="1"/>
</dbReference>
<evidence type="ECO:0000313" key="6">
    <source>
        <dbReference type="EMBL" id="GFH13831.1"/>
    </source>
</evidence>
<dbReference type="GO" id="GO:0003735">
    <property type="term" value="F:structural constituent of ribosome"/>
    <property type="evidence" value="ECO:0007669"/>
    <property type="project" value="TreeGrafter"/>
</dbReference>
<dbReference type="SUPFAM" id="SSF50249">
    <property type="entry name" value="Nucleic acid-binding proteins"/>
    <property type="match status" value="2"/>
</dbReference>
<dbReference type="EMBL" id="BLLF01000657">
    <property type="protein sequence ID" value="GFH13831.1"/>
    <property type="molecule type" value="Genomic_DNA"/>
</dbReference>
<dbReference type="PANTHER" id="PTHR10724">
    <property type="entry name" value="30S RIBOSOMAL PROTEIN S1"/>
    <property type="match status" value="1"/>
</dbReference>
<dbReference type="GO" id="GO:0003729">
    <property type="term" value="F:mRNA binding"/>
    <property type="evidence" value="ECO:0007669"/>
    <property type="project" value="TreeGrafter"/>
</dbReference>
<accession>A0A699YW79</accession>
<organism evidence="6 7">
    <name type="scientific">Haematococcus lacustris</name>
    <name type="common">Green alga</name>
    <name type="synonym">Haematococcus pluvialis</name>
    <dbReference type="NCBI Taxonomy" id="44745"/>
    <lineage>
        <taxon>Eukaryota</taxon>
        <taxon>Viridiplantae</taxon>
        <taxon>Chlorophyta</taxon>
        <taxon>core chlorophytes</taxon>
        <taxon>Chlorophyceae</taxon>
        <taxon>CS clade</taxon>
        <taxon>Chlamydomonadales</taxon>
        <taxon>Haematococcaceae</taxon>
        <taxon>Haematococcus</taxon>
    </lineage>
</organism>
<dbReference type="Pfam" id="PF00575">
    <property type="entry name" value="S1"/>
    <property type="match status" value="1"/>
</dbReference>
<dbReference type="AlphaFoldDB" id="A0A699YW79"/>
<dbReference type="InterPro" id="IPR012340">
    <property type="entry name" value="NA-bd_OB-fold"/>
</dbReference>
<dbReference type="SMART" id="SM00316">
    <property type="entry name" value="S1"/>
    <property type="match status" value="2"/>
</dbReference>
<evidence type="ECO:0000256" key="1">
    <source>
        <dbReference type="ARBA" id="ARBA00006767"/>
    </source>
</evidence>
<gene>
    <name evidence="6" type="ORF">HaLaN_09783</name>
</gene>
<proteinExistence type="inferred from homology"/>